<dbReference type="Proteomes" id="UP000006408">
    <property type="component" value="Unassembled WGS sequence"/>
</dbReference>
<dbReference type="AlphaFoldDB" id="C4FH12"/>
<dbReference type="HOGENOM" id="CLU_3165107_0_0_11"/>
<accession>C4FH12</accession>
<evidence type="ECO:0000313" key="1">
    <source>
        <dbReference type="EMBL" id="EEP20325.1"/>
    </source>
</evidence>
<name>C4FH12_9BIFI</name>
<comment type="caution">
    <text evidence="1">The sequence shown here is derived from an EMBL/GenBank/DDBJ whole genome shotgun (WGS) entry which is preliminary data.</text>
</comment>
<gene>
    <name evidence="1" type="ORF">BIFANG_03643</name>
</gene>
<proteinExistence type="predicted"/>
<dbReference type="KEGG" id="bang:BBAG_0217"/>
<dbReference type="EMBL" id="ABYS02000013">
    <property type="protein sequence ID" value="EEP20325.1"/>
    <property type="molecule type" value="Genomic_DNA"/>
</dbReference>
<reference evidence="1" key="1">
    <citation type="submission" date="2009-04" db="EMBL/GenBank/DDBJ databases">
        <authorList>
            <person name="Weinstock G."/>
            <person name="Sodergren E."/>
            <person name="Clifton S."/>
            <person name="Fulton L."/>
            <person name="Fulton B."/>
            <person name="Courtney L."/>
            <person name="Fronick C."/>
            <person name="Harrison M."/>
            <person name="Strong C."/>
            <person name="Farmer C."/>
            <person name="Delahaunty K."/>
            <person name="Markovic C."/>
            <person name="Hall O."/>
            <person name="Minx P."/>
            <person name="Tomlinson C."/>
            <person name="Mitreva M."/>
            <person name="Nelson J."/>
            <person name="Hou S."/>
            <person name="Wollam A."/>
            <person name="Pepin K.H."/>
            <person name="Johnson M."/>
            <person name="Bhonagiri V."/>
            <person name="Nash W.E."/>
            <person name="Warren W."/>
            <person name="Chinwalla A."/>
            <person name="Mardis E.R."/>
            <person name="Wilson R.K."/>
        </authorList>
    </citation>
    <scope>NUCLEOTIDE SEQUENCE [LARGE SCALE GENOMIC DNA]</scope>
    <source>
        <strain evidence="1">DSM 20098</strain>
    </source>
</reference>
<evidence type="ECO:0000313" key="2">
    <source>
        <dbReference type="Proteomes" id="UP000006408"/>
    </source>
</evidence>
<dbReference type="PATRIC" id="fig|518635.17.peg.223"/>
<sequence length="47" mass="5324">MQDLVNIPETSRESLFVGSDTPMEAAIFFLYENIFYVNKGGRSSDSF</sequence>
<organism evidence="1 2">
    <name type="scientific">Bifidobacterium angulatum DSM 20098 = JCM 7096</name>
    <dbReference type="NCBI Taxonomy" id="518635"/>
    <lineage>
        <taxon>Bacteria</taxon>
        <taxon>Bacillati</taxon>
        <taxon>Actinomycetota</taxon>
        <taxon>Actinomycetes</taxon>
        <taxon>Bifidobacteriales</taxon>
        <taxon>Bifidobacteriaceae</taxon>
        <taxon>Bifidobacterium</taxon>
    </lineage>
</organism>
<protein>
    <submittedName>
        <fullName evidence="1">Uncharacterized protein</fullName>
    </submittedName>
</protein>
<keyword evidence="2" id="KW-1185">Reference proteome</keyword>